<dbReference type="GO" id="GO:0044716">
    <property type="term" value="F:8-oxo-GDP phosphatase activity"/>
    <property type="evidence" value="ECO:0007669"/>
    <property type="project" value="TreeGrafter"/>
</dbReference>
<evidence type="ECO:0000256" key="4">
    <source>
        <dbReference type="ARBA" id="ARBA00022705"/>
    </source>
</evidence>
<comment type="similarity">
    <text evidence="2">Belongs to the Nudix hydrolase family.</text>
</comment>
<dbReference type="InterPro" id="IPR029119">
    <property type="entry name" value="MutY_C"/>
</dbReference>
<dbReference type="GO" id="GO:0035539">
    <property type="term" value="F:8-oxo-7,8-dihydrodeoxyguanosine triphosphate pyrophosphatase activity"/>
    <property type="evidence" value="ECO:0007669"/>
    <property type="project" value="UniProtKB-EC"/>
</dbReference>
<dbReference type="SUPFAM" id="SSF55811">
    <property type="entry name" value="Nudix"/>
    <property type="match status" value="1"/>
</dbReference>
<dbReference type="InterPro" id="IPR003561">
    <property type="entry name" value="Mutator_MutT"/>
</dbReference>
<keyword evidence="8 18" id="KW-0460">Magnesium</keyword>
<reference evidence="20 21" key="1">
    <citation type="submission" date="2017-03" db="EMBL/GenBank/DDBJ databases">
        <authorList>
            <person name="Afonso C.L."/>
            <person name="Miller P.J."/>
            <person name="Scott M.A."/>
            <person name="Spackman E."/>
            <person name="Goraichik I."/>
            <person name="Dimitrov K.M."/>
            <person name="Suarez D.L."/>
            <person name="Swayne D.E."/>
        </authorList>
    </citation>
    <scope>NUCLEOTIDE SEQUENCE [LARGE SCALE GENOMIC DNA]</scope>
    <source>
        <strain evidence="20">SB41UT1</strain>
    </source>
</reference>
<evidence type="ECO:0000256" key="14">
    <source>
        <dbReference type="ARBA" id="ARBA00041592"/>
    </source>
</evidence>
<feature type="domain" description="Nudix hydrolase" evidence="19">
    <location>
        <begin position="2"/>
        <end position="128"/>
    </location>
</feature>
<dbReference type="InterPro" id="IPR022998">
    <property type="entry name" value="ThiamineP_synth_TenI"/>
</dbReference>
<dbReference type="Gene3D" id="3.20.20.70">
    <property type="entry name" value="Aldolase class I"/>
    <property type="match status" value="1"/>
</dbReference>
<dbReference type="GO" id="GO:0008413">
    <property type="term" value="F:8-oxo-7,8-dihydroguanosine triphosphate pyrophosphatase activity"/>
    <property type="evidence" value="ECO:0007669"/>
    <property type="project" value="InterPro"/>
</dbReference>
<evidence type="ECO:0000256" key="1">
    <source>
        <dbReference type="ARBA" id="ARBA00001946"/>
    </source>
</evidence>
<keyword evidence="5 18" id="KW-0479">Metal-binding</keyword>
<protein>
    <recommendedName>
        <fullName evidence="13">8-oxo-dGTP diphosphatase</fullName>
        <ecNumber evidence="12">3.6.1.55</ecNumber>
    </recommendedName>
    <alternativeName>
        <fullName evidence="16">7,8-dihydro-8-oxoguanine-triphosphatase</fullName>
    </alternativeName>
    <alternativeName>
        <fullName evidence="15">Mutator protein MutT</fullName>
    </alternativeName>
    <alternativeName>
        <fullName evidence="14">dGTP pyrophosphohydrolase</fullName>
    </alternativeName>
</protein>
<keyword evidence="6" id="KW-0227">DNA damage</keyword>
<dbReference type="Proteomes" id="UP000196573">
    <property type="component" value="Unassembled WGS sequence"/>
</dbReference>
<gene>
    <name evidence="20" type="primary">mutT</name>
    <name evidence="20" type="ORF">EHSB41UT_00383</name>
</gene>
<organism evidence="20 21">
    <name type="scientific">Parendozoicomonas haliclonae</name>
    <dbReference type="NCBI Taxonomy" id="1960125"/>
    <lineage>
        <taxon>Bacteria</taxon>
        <taxon>Pseudomonadati</taxon>
        <taxon>Pseudomonadota</taxon>
        <taxon>Gammaproteobacteria</taxon>
        <taxon>Oceanospirillales</taxon>
        <taxon>Endozoicomonadaceae</taxon>
        <taxon>Parendozoicomonas</taxon>
    </lineage>
</organism>
<dbReference type="InterPro" id="IPR000086">
    <property type="entry name" value="NUDIX_hydrolase_dom"/>
</dbReference>
<evidence type="ECO:0000259" key="19">
    <source>
        <dbReference type="PROSITE" id="PS51462"/>
    </source>
</evidence>
<dbReference type="AlphaFoldDB" id="A0A1X7AEY0"/>
<dbReference type="GO" id="GO:0044715">
    <property type="term" value="F:8-oxo-dGDP phosphatase activity"/>
    <property type="evidence" value="ECO:0007669"/>
    <property type="project" value="TreeGrafter"/>
</dbReference>
<dbReference type="CDD" id="cd00564">
    <property type="entry name" value="TMP_TenI"/>
    <property type="match status" value="1"/>
</dbReference>
<dbReference type="InterPro" id="IPR036206">
    <property type="entry name" value="ThiamineP_synth_sf"/>
</dbReference>
<dbReference type="NCBIfam" id="NF006530">
    <property type="entry name" value="PRK08999.1"/>
    <property type="match status" value="1"/>
</dbReference>
<name>A0A1X7AEY0_9GAMM</name>
<dbReference type="PANTHER" id="PTHR47707">
    <property type="entry name" value="8-OXO-DGTP DIPHOSPHATASE"/>
    <property type="match status" value="1"/>
</dbReference>
<evidence type="ECO:0000256" key="13">
    <source>
        <dbReference type="ARBA" id="ARBA00040794"/>
    </source>
</evidence>
<feature type="binding site" evidence="17">
    <location>
        <position position="23"/>
    </location>
    <ligand>
        <name>8-oxo-dGTP</name>
        <dbReference type="ChEBI" id="CHEBI:77896"/>
    </ligand>
</feature>
<dbReference type="CDD" id="cd03425">
    <property type="entry name" value="NUDIX_MutT_NudA_like"/>
    <property type="match status" value="1"/>
</dbReference>
<dbReference type="RefSeq" id="WP_087106346.1">
    <property type="nucleotide sequence ID" value="NZ_CBCSCN010000004.1"/>
</dbReference>
<evidence type="ECO:0000256" key="9">
    <source>
        <dbReference type="ARBA" id="ARBA00023204"/>
    </source>
</evidence>
<evidence type="ECO:0000256" key="8">
    <source>
        <dbReference type="ARBA" id="ARBA00022842"/>
    </source>
</evidence>
<dbReference type="InterPro" id="IPR020084">
    <property type="entry name" value="NUDIX_hydrolase_CS"/>
</dbReference>
<keyword evidence="3" id="KW-0515">Mutator protein</keyword>
<evidence type="ECO:0000256" key="12">
    <source>
        <dbReference type="ARBA" id="ARBA00038905"/>
    </source>
</evidence>
<evidence type="ECO:0000256" key="3">
    <source>
        <dbReference type="ARBA" id="ARBA00022457"/>
    </source>
</evidence>
<evidence type="ECO:0000256" key="18">
    <source>
        <dbReference type="PIRSR" id="PIRSR603561-2"/>
    </source>
</evidence>
<evidence type="ECO:0000313" key="20">
    <source>
        <dbReference type="EMBL" id="SMA34349.1"/>
    </source>
</evidence>
<dbReference type="GO" id="GO:0006281">
    <property type="term" value="P:DNA repair"/>
    <property type="evidence" value="ECO:0007669"/>
    <property type="project" value="UniProtKB-KW"/>
</dbReference>
<dbReference type="EC" id="3.6.1.55" evidence="12"/>
<evidence type="ECO:0000256" key="7">
    <source>
        <dbReference type="ARBA" id="ARBA00022801"/>
    </source>
</evidence>
<dbReference type="GO" id="GO:0046872">
    <property type="term" value="F:metal ion binding"/>
    <property type="evidence" value="ECO:0007669"/>
    <property type="project" value="UniProtKB-KW"/>
</dbReference>
<dbReference type="FunFam" id="3.90.79.10:FF:000014">
    <property type="entry name" value="8-oxo-dGTP diphosphatase MutT"/>
    <property type="match status" value="1"/>
</dbReference>
<dbReference type="SUPFAM" id="SSF51391">
    <property type="entry name" value="Thiamin phosphate synthase"/>
    <property type="match status" value="1"/>
</dbReference>
<dbReference type="EMBL" id="FWPT01000001">
    <property type="protein sequence ID" value="SMA34349.1"/>
    <property type="molecule type" value="Genomic_DNA"/>
</dbReference>
<keyword evidence="9" id="KW-0234">DNA repair</keyword>
<keyword evidence="21" id="KW-1185">Reference proteome</keyword>
<feature type="binding site" evidence="17">
    <location>
        <position position="28"/>
    </location>
    <ligand>
        <name>8-oxo-dGTP</name>
        <dbReference type="ChEBI" id="CHEBI:77896"/>
    </ligand>
</feature>
<feature type="binding site" evidence="17">
    <location>
        <position position="119"/>
    </location>
    <ligand>
        <name>8-oxo-dGTP</name>
        <dbReference type="ChEBI" id="CHEBI:77896"/>
    </ligand>
</feature>
<dbReference type="PANTHER" id="PTHR47707:SF1">
    <property type="entry name" value="NUDIX HYDROLASE FAMILY PROTEIN"/>
    <property type="match status" value="1"/>
</dbReference>
<comment type="catalytic activity">
    <reaction evidence="10">
        <text>8-oxo-dGTP + H2O = 8-oxo-dGMP + diphosphate + H(+)</text>
        <dbReference type="Rhea" id="RHEA:31575"/>
        <dbReference type="ChEBI" id="CHEBI:15377"/>
        <dbReference type="ChEBI" id="CHEBI:15378"/>
        <dbReference type="ChEBI" id="CHEBI:33019"/>
        <dbReference type="ChEBI" id="CHEBI:63224"/>
        <dbReference type="ChEBI" id="CHEBI:77896"/>
        <dbReference type="EC" id="3.6.1.55"/>
    </reaction>
</comment>
<keyword evidence="4" id="KW-0235">DNA replication</keyword>
<evidence type="ECO:0000256" key="10">
    <source>
        <dbReference type="ARBA" id="ARBA00035861"/>
    </source>
</evidence>
<evidence type="ECO:0000256" key="16">
    <source>
        <dbReference type="ARBA" id="ARBA00042798"/>
    </source>
</evidence>
<dbReference type="GO" id="GO:0006260">
    <property type="term" value="P:DNA replication"/>
    <property type="evidence" value="ECO:0007669"/>
    <property type="project" value="UniProtKB-KW"/>
</dbReference>
<dbReference type="PROSITE" id="PS00893">
    <property type="entry name" value="NUDIX_BOX"/>
    <property type="match status" value="1"/>
</dbReference>
<sequence>MKSIHVVAAVILDEHDNVLIARRPDDKHMGGLWEFPGGKVEAGEPVTDALSRELDEELGIQPTAWEPLIRIHHSYPDKTVLLDVWTVTAFTGHAHGREGQLVRWVSKSELSSYEFPEANKPILSAALLPNRYGITGSYNGLEELARRVTNGLDQGMDMICFRAPWLSSDEYREHLEYLIPLFSGTPLKLIVKGSLELLKEDGIDGLHLTFAQLEELDRKGWRIEREAVPDGKILIASCHNSAQLEMAARIGVTCATLSPVLATDSHPDAKPLGWEATHALLERATVPVYCLGGLGENNLNQCVQAGAQGVASIRDWWNI</sequence>
<dbReference type="InterPro" id="IPR013785">
    <property type="entry name" value="Aldolase_TIM"/>
</dbReference>
<proteinExistence type="inferred from homology"/>
<feature type="binding site" evidence="18">
    <location>
        <position position="37"/>
    </location>
    <ligand>
        <name>Mg(2+)</name>
        <dbReference type="ChEBI" id="CHEBI:18420"/>
    </ligand>
</feature>
<dbReference type="PRINTS" id="PR00502">
    <property type="entry name" value="NUDIXFAMILY"/>
</dbReference>
<dbReference type="InterPro" id="IPR047127">
    <property type="entry name" value="MutT-like"/>
</dbReference>
<dbReference type="GO" id="GO:0009228">
    <property type="term" value="P:thiamine biosynthetic process"/>
    <property type="evidence" value="ECO:0007669"/>
    <property type="project" value="UniProtKB-KW"/>
</dbReference>
<evidence type="ECO:0000313" key="21">
    <source>
        <dbReference type="Proteomes" id="UP000196573"/>
    </source>
</evidence>
<accession>A0A1X7AEY0</accession>
<dbReference type="Pfam" id="PF02581">
    <property type="entry name" value="TMP-TENI"/>
    <property type="match status" value="1"/>
</dbReference>
<dbReference type="OrthoDB" id="9810648at2"/>
<dbReference type="Gene3D" id="3.90.79.10">
    <property type="entry name" value="Nucleoside Triphosphate Pyrophosphohydrolase"/>
    <property type="match status" value="1"/>
</dbReference>
<evidence type="ECO:0000256" key="15">
    <source>
        <dbReference type="ARBA" id="ARBA00041979"/>
    </source>
</evidence>
<evidence type="ECO:0000256" key="2">
    <source>
        <dbReference type="ARBA" id="ARBA00005582"/>
    </source>
</evidence>
<feature type="binding site" evidence="17">
    <location>
        <begin position="34"/>
        <end position="37"/>
    </location>
    <ligand>
        <name>8-oxo-dGTP</name>
        <dbReference type="ChEBI" id="CHEBI:77896"/>
    </ligand>
</feature>
<evidence type="ECO:0000256" key="17">
    <source>
        <dbReference type="PIRSR" id="PIRSR603561-1"/>
    </source>
</evidence>
<dbReference type="Pfam" id="PF14815">
    <property type="entry name" value="NUDIX_4"/>
    <property type="match status" value="1"/>
</dbReference>
<comment type="cofactor">
    <cofactor evidence="1 18">
        <name>Mg(2+)</name>
        <dbReference type="ChEBI" id="CHEBI:18420"/>
    </cofactor>
</comment>
<evidence type="ECO:0000256" key="6">
    <source>
        <dbReference type="ARBA" id="ARBA00022763"/>
    </source>
</evidence>
<keyword evidence="7 20" id="KW-0378">Hydrolase</keyword>
<dbReference type="NCBIfam" id="TIGR00586">
    <property type="entry name" value="mutt"/>
    <property type="match status" value="1"/>
</dbReference>
<evidence type="ECO:0000256" key="11">
    <source>
        <dbReference type="ARBA" id="ARBA00036904"/>
    </source>
</evidence>
<dbReference type="PROSITE" id="PS51462">
    <property type="entry name" value="NUDIX"/>
    <property type="match status" value="1"/>
</dbReference>
<dbReference type="InterPro" id="IPR015797">
    <property type="entry name" value="NUDIX_hydrolase-like_dom_sf"/>
</dbReference>
<dbReference type="InterPro" id="IPR020476">
    <property type="entry name" value="Nudix_hydrolase"/>
</dbReference>
<evidence type="ECO:0000256" key="5">
    <source>
        <dbReference type="ARBA" id="ARBA00022723"/>
    </source>
</evidence>
<comment type="catalytic activity">
    <reaction evidence="11">
        <text>8-oxo-GTP + H2O = 8-oxo-GMP + diphosphate + H(+)</text>
        <dbReference type="Rhea" id="RHEA:67616"/>
        <dbReference type="ChEBI" id="CHEBI:15377"/>
        <dbReference type="ChEBI" id="CHEBI:15378"/>
        <dbReference type="ChEBI" id="CHEBI:33019"/>
        <dbReference type="ChEBI" id="CHEBI:143553"/>
        <dbReference type="ChEBI" id="CHEBI:145694"/>
    </reaction>
</comment>
<feature type="binding site" evidence="18">
    <location>
        <position position="57"/>
    </location>
    <ligand>
        <name>Mg(2+)</name>
        <dbReference type="ChEBI" id="CHEBI:18420"/>
    </ligand>
</feature>